<dbReference type="InterPro" id="IPR036610">
    <property type="entry name" value="PEBP-like_sf"/>
</dbReference>
<dbReference type="SUPFAM" id="SSF49777">
    <property type="entry name" value="PEBP-like"/>
    <property type="match status" value="1"/>
</dbReference>
<evidence type="ECO:0000313" key="3">
    <source>
        <dbReference type="EMBL" id="KAJ6263018.1"/>
    </source>
</evidence>
<proteinExistence type="predicted"/>
<feature type="compositionally biased region" description="Low complexity" evidence="1">
    <location>
        <begin position="196"/>
        <end position="213"/>
    </location>
</feature>
<dbReference type="AlphaFoldDB" id="A0AAD6NN77"/>
<feature type="region of interest" description="Disordered" evidence="1">
    <location>
        <begin position="192"/>
        <end position="227"/>
    </location>
</feature>
<evidence type="ECO:0000256" key="1">
    <source>
        <dbReference type="SAM" id="MobiDB-lite"/>
    </source>
</evidence>
<name>A0AAD6NN77_DREDA</name>
<feature type="chain" id="PRO_5041988115" evidence="2">
    <location>
        <begin position="21"/>
        <end position="297"/>
    </location>
</feature>
<sequence>MRWLTSLTVLAGVVVGLAQAAVPEALSEAFVDGQTMSVKFGDTTVENGDTVSVGSLSSSPVFTIKSPRNPIAGNTLYTIVLLDITNSRDPTTHANLHYAASNLRVTASGGSELTSGTIDFPYVPPSPGTNNGNYIFLAYSQQNGDISGLQSLPNGSDTFSINIFRQKNQLQLADTRLGYTVSNAAISPRAFTFPNSTTTAQSSSTSETSSSSPSPSPTQPPPEPITSYFTLPGGGVTKTVFTQPNAPASSSTVAPPASSTTPAPSVITGSNNAVSQSAPSRSIAALLGLGIAFFVFV</sequence>
<evidence type="ECO:0000256" key="2">
    <source>
        <dbReference type="SAM" id="SignalP"/>
    </source>
</evidence>
<dbReference type="Proteomes" id="UP001221413">
    <property type="component" value="Unassembled WGS sequence"/>
</dbReference>
<reference evidence="3" key="1">
    <citation type="submission" date="2023-01" db="EMBL/GenBank/DDBJ databases">
        <title>The chitinases involved in constricting ring structure development in the nematode-trapping fungus Drechslerella dactyloides.</title>
        <authorList>
            <person name="Wang R."/>
            <person name="Zhang L."/>
            <person name="Tang P."/>
            <person name="Li S."/>
            <person name="Liang L."/>
        </authorList>
    </citation>
    <scope>NUCLEOTIDE SEQUENCE</scope>
    <source>
        <strain evidence="3">YMF1.00031</strain>
    </source>
</reference>
<feature type="region of interest" description="Disordered" evidence="1">
    <location>
        <begin position="239"/>
        <end position="264"/>
    </location>
</feature>
<gene>
    <name evidence="3" type="ORF">Dda_1576</name>
</gene>
<accession>A0AAD6NN77</accession>
<feature type="compositionally biased region" description="Low complexity" evidence="1">
    <location>
        <begin position="246"/>
        <end position="264"/>
    </location>
</feature>
<feature type="compositionally biased region" description="Pro residues" evidence="1">
    <location>
        <begin position="214"/>
        <end position="224"/>
    </location>
</feature>
<dbReference type="Gene3D" id="3.90.280.10">
    <property type="entry name" value="PEBP-like"/>
    <property type="match status" value="1"/>
</dbReference>
<evidence type="ECO:0000313" key="4">
    <source>
        <dbReference type="Proteomes" id="UP001221413"/>
    </source>
</evidence>
<protein>
    <submittedName>
        <fullName evidence="3">Uncharacterized protein</fullName>
    </submittedName>
</protein>
<dbReference type="EMBL" id="JAQGDS010000002">
    <property type="protein sequence ID" value="KAJ6263018.1"/>
    <property type="molecule type" value="Genomic_DNA"/>
</dbReference>
<feature type="signal peptide" evidence="2">
    <location>
        <begin position="1"/>
        <end position="20"/>
    </location>
</feature>
<comment type="caution">
    <text evidence="3">The sequence shown here is derived from an EMBL/GenBank/DDBJ whole genome shotgun (WGS) entry which is preliminary data.</text>
</comment>
<organism evidence="3 4">
    <name type="scientific">Drechslerella dactyloides</name>
    <name type="common">Nematode-trapping fungus</name>
    <name type="synonym">Arthrobotrys dactyloides</name>
    <dbReference type="NCBI Taxonomy" id="74499"/>
    <lineage>
        <taxon>Eukaryota</taxon>
        <taxon>Fungi</taxon>
        <taxon>Dikarya</taxon>
        <taxon>Ascomycota</taxon>
        <taxon>Pezizomycotina</taxon>
        <taxon>Orbiliomycetes</taxon>
        <taxon>Orbiliales</taxon>
        <taxon>Orbiliaceae</taxon>
        <taxon>Drechslerella</taxon>
    </lineage>
</organism>
<keyword evidence="2" id="KW-0732">Signal</keyword>
<keyword evidence="4" id="KW-1185">Reference proteome</keyword>